<keyword evidence="10" id="KW-0808">Transferase</keyword>
<feature type="modified residue" description="4-aspartylphosphate" evidence="4">
    <location>
        <position position="509"/>
    </location>
</feature>
<accession>A0ABU5IFK9</accession>
<name>A0ABU5IFK9_9BURK</name>
<dbReference type="Pfam" id="PF02518">
    <property type="entry name" value="HATPase_c"/>
    <property type="match status" value="1"/>
</dbReference>
<dbReference type="PROSITE" id="PS50112">
    <property type="entry name" value="PAS"/>
    <property type="match status" value="1"/>
</dbReference>
<dbReference type="PROSITE" id="PS50109">
    <property type="entry name" value="HIS_KIN"/>
    <property type="match status" value="1"/>
</dbReference>
<dbReference type="InterPro" id="IPR000014">
    <property type="entry name" value="PAS"/>
</dbReference>
<evidence type="ECO:0000259" key="9">
    <source>
        <dbReference type="PROSITE" id="PS50113"/>
    </source>
</evidence>
<protein>
    <recommendedName>
        <fullName evidence="2">histidine kinase</fullName>
        <ecNumber evidence="2">2.7.13.3</ecNumber>
    </recommendedName>
</protein>
<proteinExistence type="predicted"/>
<evidence type="ECO:0000259" key="6">
    <source>
        <dbReference type="PROSITE" id="PS50109"/>
    </source>
</evidence>
<dbReference type="PRINTS" id="PR00344">
    <property type="entry name" value="BCTRLSENSOR"/>
</dbReference>
<dbReference type="SMART" id="SM00086">
    <property type="entry name" value="PAC"/>
    <property type="match status" value="1"/>
</dbReference>
<feature type="region of interest" description="Disordered" evidence="5">
    <location>
        <begin position="1"/>
        <end position="40"/>
    </location>
</feature>
<evidence type="ECO:0000256" key="3">
    <source>
        <dbReference type="ARBA" id="ARBA00022553"/>
    </source>
</evidence>
<reference evidence="10 11" key="1">
    <citation type="submission" date="2023-11" db="EMBL/GenBank/DDBJ databases">
        <title>Draft genome of Azohydromonas lata strain H1 (DSM1123), a polyhydroxyalkanoate producer.</title>
        <authorList>
            <person name="Traversa D."/>
            <person name="D'Addabbo P."/>
            <person name="Pazzani C."/>
            <person name="Manzari C."/>
            <person name="Chiara M."/>
            <person name="Scrascia M."/>
        </authorList>
    </citation>
    <scope>NUCLEOTIDE SEQUENCE [LARGE SCALE GENOMIC DNA]</scope>
    <source>
        <strain evidence="10 11">H1</strain>
    </source>
</reference>
<dbReference type="SMART" id="SM00387">
    <property type="entry name" value="HATPase_c"/>
    <property type="match status" value="1"/>
</dbReference>
<evidence type="ECO:0000256" key="1">
    <source>
        <dbReference type="ARBA" id="ARBA00000085"/>
    </source>
</evidence>
<feature type="region of interest" description="Disordered" evidence="5">
    <location>
        <begin position="432"/>
        <end position="453"/>
    </location>
</feature>
<dbReference type="NCBIfam" id="NF010076">
    <property type="entry name" value="PRK13557.1"/>
    <property type="match status" value="1"/>
</dbReference>
<dbReference type="NCBIfam" id="TIGR00229">
    <property type="entry name" value="sensory_box"/>
    <property type="match status" value="1"/>
</dbReference>
<dbReference type="SUPFAM" id="SSF52172">
    <property type="entry name" value="CheY-like"/>
    <property type="match status" value="1"/>
</dbReference>
<dbReference type="InterPro" id="IPR000700">
    <property type="entry name" value="PAS-assoc_C"/>
</dbReference>
<dbReference type="InterPro" id="IPR036890">
    <property type="entry name" value="HATPase_C_sf"/>
</dbReference>
<dbReference type="InterPro" id="IPR001610">
    <property type="entry name" value="PAC"/>
</dbReference>
<dbReference type="SUPFAM" id="SSF55785">
    <property type="entry name" value="PYP-like sensor domain (PAS domain)"/>
    <property type="match status" value="1"/>
</dbReference>
<dbReference type="InterPro" id="IPR003594">
    <property type="entry name" value="HATPase_dom"/>
</dbReference>
<dbReference type="SUPFAM" id="SSF47384">
    <property type="entry name" value="Homodimeric domain of signal transducing histidine kinase"/>
    <property type="match status" value="1"/>
</dbReference>
<dbReference type="EMBL" id="JAXOJX010000023">
    <property type="protein sequence ID" value="MDZ5457921.1"/>
    <property type="molecule type" value="Genomic_DNA"/>
</dbReference>
<keyword evidence="11" id="KW-1185">Reference proteome</keyword>
<dbReference type="Gene3D" id="1.10.287.130">
    <property type="match status" value="1"/>
</dbReference>
<dbReference type="InterPro" id="IPR005467">
    <property type="entry name" value="His_kinase_dom"/>
</dbReference>
<dbReference type="CDD" id="cd00130">
    <property type="entry name" value="PAS"/>
    <property type="match status" value="1"/>
</dbReference>
<dbReference type="Proteomes" id="UP001293718">
    <property type="component" value="Unassembled WGS sequence"/>
</dbReference>
<feature type="region of interest" description="Disordered" evidence="5">
    <location>
        <begin position="575"/>
        <end position="614"/>
    </location>
</feature>
<dbReference type="SMART" id="SM00448">
    <property type="entry name" value="REC"/>
    <property type="match status" value="1"/>
</dbReference>
<evidence type="ECO:0000256" key="2">
    <source>
        <dbReference type="ARBA" id="ARBA00012438"/>
    </source>
</evidence>
<feature type="domain" description="Response regulatory" evidence="7">
    <location>
        <begin position="459"/>
        <end position="572"/>
    </location>
</feature>
<feature type="domain" description="PAC" evidence="9">
    <location>
        <begin position="132"/>
        <end position="186"/>
    </location>
</feature>
<dbReference type="PANTHER" id="PTHR43065">
    <property type="entry name" value="SENSOR HISTIDINE KINASE"/>
    <property type="match status" value="1"/>
</dbReference>
<dbReference type="InterPro" id="IPR003661">
    <property type="entry name" value="HisK_dim/P_dom"/>
</dbReference>
<dbReference type="Gene3D" id="3.40.50.2300">
    <property type="match status" value="1"/>
</dbReference>
<dbReference type="PANTHER" id="PTHR43065:SF42">
    <property type="entry name" value="TWO-COMPONENT SENSOR PPRA"/>
    <property type="match status" value="1"/>
</dbReference>
<evidence type="ECO:0000259" key="7">
    <source>
        <dbReference type="PROSITE" id="PS50110"/>
    </source>
</evidence>
<keyword evidence="3 4" id="KW-0597">Phosphoprotein</keyword>
<dbReference type="RefSeq" id="WP_322466100.1">
    <property type="nucleotide sequence ID" value="NZ_JAXOJX010000023.1"/>
</dbReference>
<dbReference type="Pfam" id="PF00072">
    <property type="entry name" value="Response_reg"/>
    <property type="match status" value="1"/>
</dbReference>
<dbReference type="EC" id="2.7.13.3" evidence="2"/>
<evidence type="ECO:0000313" key="10">
    <source>
        <dbReference type="EMBL" id="MDZ5457921.1"/>
    </source>
</evidence>
<dbReference type="CDD" id="cd00082">
    <property type="entry name" value="HisKA"/>
    <property type="match status" value="1"/>
</dbReference>
<gene>
    <name evidence="10" type="ORF">SM757_15185</name>
</gene>
<feature type="compositionally biased region" description="Low complexity" evidence="5">
    <location>
        <begin position="432"/>
        <end position="451"/>
    </location>
</feature>
<dbReference type="PROSITE" id="PS50113">
    <property type="entry name" value="PAC"/>
    <property type="match status" value="1"/>
</dbReference>
<dbReference type="InterPro" id="IPR004358">
    <property type="entry name" value="Sig_transdc_His_kin-like_C"/>
</dbReference>
<feature type="domain" description="Histidine kinase" evidence="6">
    <location>
        <begin position="199"/>
        <end position="418"/>
    </location>
</feature>
<comment type="caution">
    <text evidence="10">The sequence shown here is derived from an EMBL/GenBank/DDBJ whole genome shotgun (WGS) entry which is preliminary data.</text>
</comment>
<dbReference type="Gene3D" id="3.30.450.20">
    <property type="entry name" value="PAS domain"/>
    <property type="match status" value="1"/>
</dbReference>
<dbReference type="SMART" id="SM00388">
    <property type="entry name" value="HisKA"/>
    <property type="match status" value="1"/>
</dbReference>
<organism evidence="10 11">
    <name type="scientific">Azohydromonas lata</name>
    <dbReference type="NCBI Taxonomy" id="45677"/>
    <lineage>
        <taxon>Bacteria</taxon>
        <taxon>Pseudomonadati</taxon>
        <taxon>Pseudomonadota</taxon>
        <taxon>Betaproteobacteria</taxon>
        <taxon>Burkholderiales</taxon>
        <taxon>Sphaerotilaceae</taxon>
        <taxon>Azohydromonas</taxon>
    </lineage>
</organism>
<dbReference type="Pfam" id="PF13426">
    <property type="entry name" value="PAS_9"/>
    <property type="match status" value="1"/>
</dbReference>
<dbReference type="InterPro" id="IPR036097">
    <property type="entry name" value="HisK_dim/P_sf"/>
</dbReference>
<evidence type="ECO:0000256" key="4">
    <source>
        <dbReference type="PROSITE-ProRule" id="PRU00169"/>
    </source>
</evidence>
<dbReference type="PROSITE" id="PS50110">
    <property type="entry name" value="RESPONSE_REGULATORY"/>
    <property type="match status" value="1"/>
</dbReference>
<feature type="domain" description="PAS" evidence="8">
    <location>
        <begin position="58"/>
        <end position="131"/>
    </location>
</feature>
<evidence type="ECO:0000313" key="11">
    <source>
        <dbReference type="Proteomes" id="UP001293718"/>
    </source>
</evidence>
<dbReference type="SMART" id="SM00091">
    <property type="entry name" value="PAS"/>
    <property type="match status" value="1"/>
</dbReference>
<dbReference type="GO" id="GO:0016301">
    <property type="term" value="F:kinase activity"/>
    <property type="evidence" value="ECO:0007669"/>
    <property type="project" value="UniProtKB-KW"/>
</dbReference>
<dbReference type="InterPro" id="IPR035965">
    <property type="entry name" value="PAS-like_dom_sf"/>
</dbReference>
<evidence type="ECO:0000256" key="5">
    <source>
        <dbReference type="SAM" id="MobiDB-lite"/>
    </source>
</evidence>
<dbReference type="Gene3D" id="3.30.565.10">
    <property type="entry name" value="Histidine kinase-like ATPase, C-terminal domain"/>
    <property type="match status" value="1"/>
</dbReference>
<dbReference type="InterPro" id="IPR001789">
    <property type="entry name" value="Sig_transdc_resp-reg_receiver"/>
</dbReference>
<feature type="compositionally biased region" description="Basic residues" evidence="5">
    <location>
        <begin position="604"/>
        <end position="614"/>
    </location>
</feature>
<sequence length="614" mass="65821">MTTGSKAEDDDRPLDDQGGSQGLPAAGEVEGNACNPTGGPGVRHWQAGFISQPGLDERGNVFFAAIEMTRMPMVITDPNQPDNPVVFANRAFLDLTGYDEAQVLGRNCRFLQGPDTDPDAVAEVREALAEHRAVAVDLVNYKADGTPFWNALFIGPVFDAEGRLLYYFSSQVDISRRRSFELSLRQAQKMEAIGQLTAGLAHDFNNLLQVVTANLEIAAMRLRQDELGLRCVRQAQRAAEKGGKLTQQLLAFARKQRLEPRRVNLNALVVEFSEMLVRTLGDKVDLRLDLKPGLPHCRLDPTHLEMALLNVLINARDAMPGGGRVSVGTMLLEEGSRPRVPPLPPGPHVVLCVVDEGQGMPAEVASRATEPFFTTKEPGTGLGLAMVHGFVQQSHGRLEITSEPGRGTTVRMIFPAEAPHLGAPALWRGEAGAASGGAQEAATAGEAAGPAADHDGGATILLVEDNEDVRLMTEHCLCEQGYRVLSAPSGEAGLELLGRQGHVDLLFTDVIMPGGMNGLVLAERARRRQPGLPVLLATGYAEELAGHGSSRDPVLSKPYRQAELLERVRALVHAGAGSDAPPPSRPGLQAAQGCACEAAPPSPPRRRSRHEQQG</sequence>
<keyword evidence="10" id="KW-0418">Kinase</keyword>
<evidence type="ECO:0000259" key="8">
    <source>
        <dbReference type="PROSITE" id="PS50112"/>
    </source>
</evidence>
<dbReference type="InterPro" id="IPR011006">
    <property type="entry name" value="CheY-like_superfamily"/>
</dbReference>
<comment type="catalytic activity">
    <reaction evidence="1">
        <text>ATP + protein L-histidine = ADP + protein N-phospho-L-histidine.</text>
        <dbReference type="EC" id="2.7.13.3"/>
    </reaction>
</comment>
<dbReference type="SUPFAM" id="SSF55874">
    <property type="entry name" value="ATPase domain of HSP90 chaperone/DNA topoisomerase II/histidine kinase"/>
    <property type="match status" value="1"/>
</dbReference>